<dbReference type="PANTHER" id="PTHR11850">
    <property type="entry name" value="HOMEOBOX PROTEIN TRANSCRIPTION FACTORS"/>
    <property type="match status" value="1"/>
</dbReference>
<dbReference type="SUPFAM" id="SSF46689">
    <property type="entry name" value="Homeodomain-like"/>
    <property type="match status" value="1"/>
</dbReference>
<dbReference type="InterPro" id="IPR008422">
    <property type="entry name" value="KN_HD"/>
</dbReference>
<feature type="compositionally biased region" description="Pro residues" evidence="6">
    <location>
        <begin position="68"/>
        <end position="78"/>
    </location>
</feature>
<accession>A0A7E4VDP3</accession>
<dbReference type="InterPro" id="IPR009057">
    <property type="entry name" value="Homeodomain-like_sf"/>
</dbReference>
<evidence type="ECO:0000256" key="3">
    <source>
        <dbReference type="ARBA" id="ARBA00023155"/>
    </source>
</evidence>
<proteinExistence type="predicted"/>
<dbReference type="Proteomes" id="UP000492821">
    <property type="component" value="Unassembled WGS sequence"/>
</dbReference>
<reference evidence="9" key="2">
    <citation type="submission" date="2020-10" db="UniProtKB">
        <authorList>
            <consortium name="WormBaseParasite"/>
        </authorList>
    </citation>
    <scope>IDENTIFICATION</scope>
</reference>
<dbReference type="Pfam" id="PF05920">
    <property type="entry name" value="Homeobox_KN"/>
    <property type="match status" value="1"/>
</dbReference>
<dbReference type="InterPro" id="IPR001356">
    <property type="entry name" value="HD"/>
</dbReference>
<evidence type="ECO:0000259" key="7">
    <source>
        <dbReference type="PROSITE" id="PS50071"/>
    </source>
</evidence>
<name>A0A7E4VDP3_PANRE</name>
<dbReference type="Gene3D" id="1.10.10.60">
    <property type="entry name" value="Homeodomain-like"/>
    <property type="match status" value="1"/>
</dbReference>
<feature type="region of interest" description="Disordered" evidence="6">
    <location>
        <begin position="146"/>
        <end position="175"/>
    </location>
</feature>
<evidence type="ECO:0000313" key="8">
    <source>
        <dbReference type="Proteomes" id="UP000492821"/>
    </source>
</evidence>
<sequence length="175" mass="19232">MVLCYMDATSKVTVTPPQAKKLAAPAPGQLRFGIDHILSPPTTVSTPETTPTTPTSSPATVPSTSTPPLKPTPEPQPPKRAGIKPQAAAVLHSWFNEHITDPYPDHETSCMLAWKTGITPKQLRDWFGNRRRYYEVKHGCVQWVKKPTPPCAGKKRANSDASGSNRKATKKRARR</sequence>
<feature type="compositionally biased region" description="Low complexity" evidence="6">
    <location>
        <begin position="39"/>
        <end position="67"/>
    </location>
</feature>
<dbReference type="CDD" id="cd00086">
    <property type="entry name" value="homeodomain"/>
    <property type="match status" value="1"/>
</dbReference>
<feature type="region of interest" description="Disordered" evidence="6">
    <location>
        <begin position="33"/>
        <end position="85"/>
    </location>
</feature>
<dbReference type="GO" id="GO:0005634">
    <property type="term" value="C:nucleus"/>
    <property type="evidence" value="ECO:0007669"/>
    <property type="project" value="UniProtKB-SubCell"/>
</dbReference>
<evidence type="ECO:0000256" key="6">
    <source>
        <dbReference type="SAM" id="MobiDB-lite"/>
    </source>
</evidence>
<comment type="subcellular location">
    <subcellularLocation>
        <location evidence="1 5">Nucleus</location>
    </subcellularLocation>
</comment>
<keyword evidence="4 5" id="KW-0539">Nucleus</keyword>
<dbReference type="PROSITE" id="PS50071">
    <property type="entry name" value="HOMEOBOX_2"/>
    <property type="match status" value="1"/>
</dbReference>
<protein>
    <submittedName>
        <fullName evidence="9">Homeobox domain-containing protein</fullName>
    </submittedName>
</protein>
<dbReference type="InterPro" id="IPR050224">
    <property type="entry name" value="TALE_homeobox"/>
</dbReference>
<keyword evidence="8" id="KW-1185">Reference proteome</keyword>
<organism evidence="8 9">
    <name type="scientific">Panagrellus redivivus</name>
    <name type="common">Microworm</name>
    <dbReference type="NCBI Taxonomy" id="6233"/>
    <lineage>
        <taxon>Eukaryota</taxon>
        <taxon>Metazoa</taxon>
        <taxon>Ecdysozoa</taxon>
        <taxon>Nematoda</taxon>
        <taxon>Chromadorea</taxon>
        <taxon>Rhabditida</taxon>
        <taxon>Tylenchina</taxon>
        <taxon>Panagrolaimomorpha</taxon>
        <taxon>Panagrolaimoidea</taxon>
        <taxon>Panagrolaimidae</taxon>
        <taxon>Panagrellus</taxon>
    </lineage>
</organism>
<keyword evidence="2 5" id="KW-0238">DNA-binding</keyword>
<dbReference type="GO" id="GO:0000987">
    <property type="term" value="F:cis-regulatory region sequence-specific DNA binding"/>
    <property type="evidence" value="ECO:0007669"/>
    <property type="project" value="UniProtKB-ARBA"/>
</dbReference>
<keyword evidence="3 5" id="KW-0371">Homeobox</keyword>
<feature type="domain" description="Homeobox" evidence="7">
    <location>
        <begin position="74"/>
        <end position="137"/>
    </location>
</feature>
<dbReference type="SMART" id="SM00389">
    <property type="entry name" value="HOX"/>
    <property type="match status" value="1"/>
</dbReference>
<evidence type="ECO:0000256" key="1">
    <source>
        <dbReference type="ARBA" id="ARBA00004123"/>
    </source>
</evidence>
<evidence type="ECO:0000256" key="2">
    <source>
        <dbReference type="ARBA" id="ARBA00023125"/>
    </source>
</evidence>
<reference evidence="8" key="1">
    <citation type="journal article" date="2013" name="Genetics">
        <title>The draft genome and transcriptome of Panagrellus redivivus are shaped by the harsh demands of a free-living lifestyle.</title>
        <authorList>
            <person name="Srinivasan J."/>
            <person name="Dillman A.R."/>
            <person name="Macchietto M.G."/>
            <person name="Heikkinen L."/>
            <person name="Lakso M."/>
            <person name="Fracchia K.M."/>
            <person name="Antoshechkin I."/>
            <person name="Mortazavi A."/>
            <person name="Wong G."/>
            <person name="Sternberg P.W."/>
        </authorList>
    </citation>
    <scope>NUCLEOTIDE SEQUENCE [LARGE SCALE GENOMIC DNA]</scope>
    <source>
        <strain evidence="8">MT8872</strain>
    </source>
</reference>
<dbReference type="AlphaFoldDB" id="A0A7E4VDP3"/>
<dbReference type="GO" id="GO:0006355">
    <property type="term" value="P:regulation of DNA-templated transcription"/>
    <property type="evidence" value="ECO:0007669"/>
    <property type="project" value="InterPro"/>
</dbReference>
<dbReference type="WBParaSite" id="Pan_g19659.t1">
    <property type="protein sequence ID" value="Pan_g19659.t1"/>
    <property type="gene ID" value="Pan_g19659"/>
</dbReference>
<evidence type="ECO:0000313" key="9">
    <source>
        <dbReference type="WBParaSite" id="Pan_g19659.t1"/>
    </source>
</evidence>
<feature type="DNA-binding region" description="Homeobox" evidence="5">
    <location>
        <begin position="76"/>
        <end position="138"/>
    </location>
</feature>
<evidence type="ECO:0000256" key="5">
    <source>
        <dbReference type="PROSITE-ProRule" id="PRU00108"/>
    </source>
</evidence>
<evidence type="ECO:0000256" key="4">
    <source>
        <dbReference type="ARBA" id="ARBA00023242"/>
    </source>
</evidence>